<dbReference type="EMBL" id="CASHSV030000001">
    <property type="protein sequence ID" value="CAJ2632741.1"/>
    <property type="molecule type" value="Genomic_DNA"/>
</dbReference>
<sequence length="68" mass="7956">MLEDIYLHLSSILPLHNVTAYVDMVQQNFRCSVLVYHQFDLLQQNATAARIDSAAVYWKRPISLCFQR</sequence>
<protein>
    <submittedName>
        <fullName evidence="1">Uncharacterized protein</fullName>
    </submittedName>
</protein>
<evidence type="ECO:0000313" key="1">
    <source>
        <dbReference type="EMBL" id="CAJ2632741.1"/>
    </source>
</evidence>
<dbReference type="Proteomes" id="UP001177021">
    <property type="component" value="Unassembled WGS sequence"/>
</dbReference>
<evidence type="ECO:0000313" key="2">
    <source>
        <dbReference type="Proteomes" id="UP001177021"/>
    </source>
</evidence>
<reference evidence="1" key="1">
    <citation type="submission" date="2023-10" db="EMBL/GenBank/DDBJ databases">
        <authorList>
            <person name="Rodriguez Cubillos JULIANA M."/>
            <person name="De Vega J."/>
        </authorList>
    </citation>
    <scope>NUCLEOTIDE SEQUENCE</scope>
</reference>
<name>A0ACB0IKZ2_TRIPR</name>
<comment type="caution">
    <text evidence="1">The sequence shown here is derived from an EMBL/GenBank/DDBJ whole genome shotgun (WGS) entry which is preliminary data.</text>
</comment>
<accession>A0ACB0IKZ2</accession>
<gene>
    <name evidence="1" type="ORF">MILVUS5_LOCUS3971</name>
</gene>
<keyword evidence="2" id="KW-1185">Reference proteome</keyword>
<proteinExistence type="predicted"/>
<organism evidence="1 2">
    <name type="scientific">Trifolium pratense</name>
    <name type="common">Red clover</name>
    <dbReference type="NCBI Taxonomy" id="57577"/>
    <lineage>
        <taxon>Eukaryota</taxon>
        <taxon>Viridiplantae</taxon>
        <taxon>Streptophyta</taxon>
        <taxon>Embryophyta</taxon>
        <taxon>Tracheophyta</taxon>
        <taxon>Spermatophyta</taxon>
        <taxon>Magnoliopsida</taxon>
        <taxon>eudicotyledons</taxon>
        <taxon>Gunneridae</taxon>
        <taxon>Pentapetalae</taxon>
        <taxon>rosids</taxon>
        <taxon>fabids</taxon>
        <taxon>Fabales</taxon>
        <taxon>Fabaceae</taxon>
        <taxon>Papilionoideae</taxon>
        <taxon>50 kb inversion clade</taxon>
        <taxon>NPAAA clade</taxon>
        <taxon>Hologalegina</taxon>
        <taxon>IRL clade</taxon>
        <taxon>Trifolieae</taxon>
        <taxon>Trifolium</taxon>
    </lineage>
</organism>